<keyword evidence="7 8" id="KW-0378">Hydrolase</keyword>
<keyword evidence="6 8" id="KW-0645">Protease</keyword>
<dbReference type="AlphaFoldDB" id="D5E6B6"/>
<dbReference type="EMBL" id="CP001991">
    <property type="protein sequence ID" value="ADE19967.1"/>
    <property type="molecule type" value="Genomic_DNA"/>
</dbReference>
<dbReference type="STRING" id="512564.MCRO_0708"/>
<reference key="2">
    <citation type="submission" date="2010-03" db="EMBL/GenBank/DDBJ databases">
        <authorList>
            <person name="Ma Z."/>
            <person name="Wang X."/>
            <person name="Liu H."/>
        </authorList>
    </citation>
    <scope>NUCLEOTIDE SEQUENCE</scope>
    <source>
        <strain>MP145</strain>
    </source>
</reference>
<dbReference type="GO" id="GO:0006508">
    <property type="term" value="P:proteolysis"/>
    <property type="evidence" value="ECO:0007669"/>
    <property type="project" value="UniProtKB-KW"/>
</dbReference>
<dbReference type="eggNOG" id="COG0596">
    <property type="taxonomic scope" value="Bacteria"/>
</dbReference>
<keyword evidence="13" id="KW-1185">Reference proteome</keyword>
<dbReference type="Gene3D" id="3.40.50.1820">
    <property type="entry name" value="alpha/beta hydrolase"/>
    <property type="match status" value="1"/>
</dbReference>
<comment type="similarity">
    <text evidence="3 8 10">Belongs to the peptidase S33 family.</text>
</comment>
<comment type="catalytic activity">
    <reaction evidence="1 8 10">
        <text>Release of N-terminal proline from a peptide.</text>
        <dbReference type="EC" id="3.4.11.5"/>
    </reaction>
</comment>
<dbReference type="ESTHER" id="myccm-d5e6b6">
    <property type="family name" value="Proline_iminopeptidase"/>
</dbReference>
<keyword evidence="4 8" id="KW-0031">Aminopeptidase</keyword>
<dbReference type="InterPro" id="IPR002410">
    <property type="entry name" value="Peptidase_S33"/>
</dbReference>
<dbReference type="Proteomes" id="UP000001845">
    <property type="component" value="Chromosome"/>
</dbReference>
<evidence type="ECO:0000256" key="2">
    <source>
        <dbReference type="ARBA" id="ARBA00004496"/>
    </source>
</evidence>
<name>D5E6B6_MYCCM</name>
<comment type="subcellular location">
    <subcellularLocation>
        <location evidence="2 8">Cytoplasm</location>
    </subcellularLocation>
</comment>
<evidence type="ECO:0000256" key="1">
    <source>
        <dbReference type="ARBA" id="ARBA00001585"/>
    </source>
</evidence>
<evidence type="ECO:0000256" key="7">
    <source>
        <dbReference type="ARBA" id="ARBA00022801"/>
    </source>
</evidence>
<evidence type="ECO:0000256" key="6">
    <source>
        <dbReference type="ARBA" id="ARBA00022670"/>
    </source>
</evidence>
<proteinExistence type="inferred from homology"/>
<evidence type="ECO:0000256" key="10">
    <source>
        <dbReference type="RuleBase" id="RU003421"/>
    </source>
</evidence>
<dbReference type="PANTHER" id="PTHR43722">
    <property type="entry name" value="PROLINE IMINOPEPTIDASE"/>
    <property type="match status" value="1"/>
</dbReference>
<dbReference type="GO" id="GO:0005737">
    <property type="term" value="C:cytoplasm"/>
    <property type="evidence" value="ECO:0007669"/>
    <property type="project" value="UniProtKB-SubCell"/>
</dbReference>
<feature type="active site" evidence="9">
    <location>
        <position position="261"/>
    </location>
</feature>
<sequence>MIMKPFVYEEGWLKVDDHHEIFYELSGNKKGVPVIFLHGGPGGSSSKNSKDFFNPKFYNIIVFDQRGCGKSKPIASTINNTTWDLIADIEKLRKMVKAEKLLVFGGSWGSTLALSYAIKHPDRVLGLILRGIFLGTKDEIHWLYQEGVDKFFPDVFDKYKNYLPLEKQQNILNSYHDLLTGLDEDKRLEAATHFSYLESNLVTLKQNNYHLKSNSNEILSISALETHYFVNNCFFVSDNWIMENLNKIKNVKTYIVHGRYDMVTLPKYAYSLHNSLNDSTLFIVGEAGHSASEKGILKRLKWCCNDIKKYLK</sequence>
<reference evidence="13" key="1">
    <citation type="submission" date="2010-03" db="EMBL/GenBank/DDBJ databases">
        <title>The complete genome of Mycoplasma crocodyli MP145.</title>
        <authorList>
            <person name="Glass J.I."/>
            <person name="Durkin A.S."/>
            <person name="Hostetler J."/>
            <person name="Jackson J."/>
            <person name="Johnson J."/>
            <person name="May M.A."/>
            <person name="Paralanov V."/>
            <person name="Radune D."/>
            <person name="Szczypinski B."/>
            <person name="Brown D.R."/>
        </authorList>
    </citation>
    <scope>NUCLEOTIDE SEQUENCE [LARGE SCALE GENOMIC DNA]</scope>
    <source>
        <strain evidence="13">ATCC 51981 / MP145</strain>
    </source>
</reference>
<organism evidence="12 13">
    <name type="scientific">Mycoplasma crocodyli (strain ATCC 51981 / MP145)</name>
    <dbReference type="NCBI Taxonomy" id="512564"/>
    <lineage>
        <taxon>Bacteria</taxon>
        <taxon>Bacillati</taxon>
        <taxon>Mycoplasmatota</taxon>
        <taxon>Mollicutes</taxon>
        <taxon>Mycoplasmataceae</taxon>
        <taxon>Mycoplasma</taxon>
    </lineage>
</organism>
<dbReference type="MEROPS" id="S33.001"/>
<dbReference type="InterPro" id="IPR000073">
    <property type="entry name" value="AB_hydrolase_1"/>
</dbReference>
<feature type="active site" description="Proton donor" evidence="9">
    <location>
        <position position="289"/>
    </location>
</feature>
<keyword evidence="5 8" id="KW-0963">Cytoplasm</keyword>
<dbReference type="PRINTS" id="PR00111">
    <property type="entry name" value="ABHYDROLASE"/>
</dbReference>
<dbReference type="PANTHER" id="PTHR43722:SF1">
    <property type="entry name" value="PROLINE IMINOPEPTIDASE"/>
    <property type="match status" value="1"/>
</dbReference>
<dbReference type="InterPro" id="IPR029058">
    <property type="entry name" value="AB_hydrolase_fold"/>
</dbReference>
<dbReference type="EC" id="3.4.11.5" evidence="8 10"/>
<feature type="domain" description="AB hydrolase-1" evidence="11">
    <location>
        <begin position="33"/>
        <end position="293"/>
    </location>
</feature>
<evidence type="ECO:0000313" key="13">
    <source>
        <dbReference type="Proteomes" id="UP000001845"/>
    </source>
</evidence>
<evidence type="ECO:0000256" key="3">
    <source>
        <dbReference type="ARBA" id="ARBA00010088"/>
    </source>
</evidence>
<dbReference type="KEGG" id="mcd:MCRO_0708"/>
<reference evidence="12 13" key="3">
    <citation type="journal article" date="2011" name="J. Bacteriol.">
        <title>Genome sequences of Mycoplasma alligatoris A21JP2T and Mycoplasma crocodyli MP145T.</title>
        <authorList>
            <person name="Brown D.R."/>
            <person name="Farmerie W.G."/>
            <person name="May M."/>
            <person name="Benders G.A."/>
            <person name="Durkin A.S."/>
            <person name="Hlavinka K."/>
            <person name="Hostetler J."/>
            <person name="Jackson J."/>
            <person name="Johnson J."/>
            <person name="Miller R.H."/>
            <person name="Paralanov V."/>
            <person name="Radune D."/>
            <person name="Szczypinski B."/>
            <person name="Glass J.I."/>
        </authorList>
    </citation>
    <scope>NUCLEOTIDE SEQUENCE [LARGE SCALE GENOMIC DNA]</scope>
    <source>
        <strain evidence="13">ATCC 51981 / MP145</strain>
    </source>
</reference>
<dbReference type="Pfam" id="PF00561">
    <property type="entry name" value="Abhydrolase_1"/>
    <property type="match status" value="1"/>
</dbReference>
<evidence type="ECO:0000256" key="4">
    <source>
        <dbReference type="ARBA" id="ARBA00022438"/>
    </source>
</evidence>
<protein>
    <recommendedName>
        <fullName evidence="8 10">Proline iminopeptidase</fullName>
        <shortName evidence="8">PIP</shortName>
        <ecNumber evidence="8 10">3.4.11.5</ecNumber>
    </recommendedName>
    <alternativeName>
        <fullName evidence="8">Prolyl aminopeptidase</fullName>
    </alternativeName>
</protein>
<gene>
    <name evidence="12" type="primary">pip</name>
    <name evidence="12" type="ordered locus">MCRO_0708</name>
</gene>
<evidence type="ECO:0000256" key="9">
    <source>
        <dbReference type="PIRSR" id="PIRSR006431-1"/>
    </source>
</evidence>
<dbReference type="HOGENOM" id="CLU_043739_2_2_14"/>
<dbReference type="PIRSF" id="PIRSF006431">
    <property type="entry name" value="Pept_S33"/>
    <property type="match status" value="1"/>
</dbReference>
<evidence type="ECO:0000256" key="8">
    <source>
        <dbReference type="PIRNR" id="PIRNR006431"/>
    </source>
</evidence>
<dbReference type="SUPFAM" id="SSF53474">
    <property type="entry name" value="alpha/beta-Hydrolases"/>
    <property type="match status" value="1"/>
</dbReference>
<dbReference type="NCBIfam" id="TIGR01249">
    <property type="entry name" value="pro_imino_pep_1"/>
    <property type="match status" value="1"/>
</dbReference>
<dbReference type="PRINTS" id="PR00793">
    <property type="entry name" value="PROAMNOPTASE"/>
</dbReference>
<accession>D5E6B6</accession>
<feature type="active site" description="Nucleophile" evidence="9">
    <location>
        <position position="107"/>
    </location>
</feature>
<evidence type="ECO:0000256" key="5">
    <source>
        <dbReference type="ARBA" id="ARBA00022490"/>
    </source>
</evidence>
<evidence type="ECO:0000259" key="11">
    <source>
        <dbReference type="Pfam" id="PF00561"/>
    </source>
</evidence>
<evidence type="ECO:0000313" key="12">
    <source>
        <dbReference type="EMBL" id="ADE19967.1"/>
    </source>
</evidence>
<dbReference type="InterPro" id="IPR005944">
    <property type="entry name" value="Pro_iminopeptidase"/>
</dbReference>
<dbReference type="GO" id="GO:0004177">
    <property type="term" value="F:aminopeptidase activity"/>
    <property type="evidence" value="ECO:0007669"/>
    <property type="project" value="UniProtKB-UniRule"/>
</dbReference>